<sequence>MEISMSSMVAPIGKVRVWLGIRTLTKLTKEQSIQWSIDGMAVKPNNWSTPLTNVDYKDLCDSPFYYTGIYEFDVHHIFYKNIISITLRIGESEKNIKTRQIPDSIEKCDNNKISILLTSCYSRLDDKDNKNIEELLKILKNIKIDMTIMMGDQVYLDDIGWIRKIGEYFQKSKENIKDRVLFRKVFRPLGYLEDTIKRKYYKKLMSDFLFNYWENWKDKSNGFGEILQLAPWVSIPDDHEYWNNYPMRAFTSVDSILNFSKEIYQECAQQCFKKFQTANYDFNQNSFQVGDSFYFKIDPISFFLADTRSCRQNFDNRFAMSNRAWNGFNNWKLSLSKNDYPVIVTGQSLLETGISIIKEHIFDANLADFNDYILWLNGIAEITNDTRGMLLLTGDVHYPSIRKGIYKQKKIFEIISSPLCLVQRYTGHREASYLPKTIDLKGDKISFELLLKEVDDIRKGDHVTLLEISLENNDIFLQITRFLLNENGYKIAFPKRLLKKIKLT</sequence>
<dbReference type="EMBL" id="CP125669">
    <property type="protein sequence ID" value="WHP07323.1"/>
    <property type="molecule type" value="Genomic_DNA"/>
</dbReference>
<evidence type="ECO:0000313" key="2">
    <source>
        <dbReference type="Proteomes" id="UP001229836"/>
    </source>
</evidence>
<organism evidence="1 2">
    <name type="scientific">Acinetobacter corruptisaponis</name>
    <dbReference type="NCBI Taxonomy" id="3045147"/>
    <lineage>
        <taxon>Bacteria</taxon>
        <taxon>Pseudomonadati</taxon>
        <taxon>Pseudomonadota</taxon>
        <taxon>Gammaproteobacteria</taxon>
        <taxon>Moraxellales</taxon>
        <taxon>Moraxellaceae</taxon>
        <taxon>Acinetobacter</taxon>
    </lineage>
</organism>
<keyword evidence="2" id="KW-1185">Reference proteome</keyword>
<proteinExistence type="predicted"/>
<accession>A0ABY8S8A0</accession>
<protein>
    <recommendedName>
        <fullName evidence="3">PhoD-like phosphatase metallophosphatase domain-containing protein</fullName>
    </recommendedName>
</protein>
<dbReference type="RefSeq" id="WP_283268979.1">
    <property type="nucleotide sequence ID" value="NZ_CP125669.1"/>
</dbReference>
<dbReference type="SUPFAM" id="SSF56300">
    <property type="entry name" value="Metallo-dependent phosphatases"/>
    <property type="match status" value="1"/>
</dbReference>
<dbReference type="Gene3D" id="3.60.21.70">
    <property type="entry name" value="PhoD-like phosphatase"/>
    <property type="match status" value="1"/>
</dbReference>
<reference evidence="1 2" key="1">
    <citation type="submission" date="2023-05" db="EMBL/GenBank/DDBJ databases">
        <title>The complete genome of Acinetobacter sp. nov KCTC 92772.</title>
        <authorList>
            <person name="Zhou G."/>
        </authorList>
    </citation>
    <scope>NUCLEOTIDE SEQUENCE [LARGE SCALE GENOMIC DNA]</scope>
    <source>
        <strain evidence="1 2">KCTC 92772</strain>
    </source>
</reference>
<dbReference type="InterPro" id="IPR029052">
    <property type="entry name" value="Metallo-depent_PP-like"/>
</dbReference>
<dbReference type="InterPro" id="IPR038607">
    <property type="entry name" value="PhoD-like_sf"/>
</dbReference>
<name>A0ABY8S8A0_9GAMM</name>
<evidence type="ECO:0008006" key="3">
    <source>
        <dbReference type="Google" id="ProtNLM"/>
    </source>
</evidence>
<evidence type="ECO:0000313" key="1">
    <source>
        <dbReference type="EMBL" id="WHP07323.1"/>
    </source>
</evidence>
<dbReference type="Proteomes" id="UP001229836">
    <property type="component" value="Chromosome"/>
</dbReference>
<gene>
    <name evidence="1" type="ORF">QLH32_07700</name>
</gene>